<proteinExistence type="predicted"/>
<sequence>MSLSLKLLVIPAIGGAATLIPLSFKSDNSLHNPINKKIQRLGNCKEVKSKEDSSKNNSVGILVVCLEEKESNKKQVIFKWFKSNKDKSPVAVKWLTSTWFGSVQVQLEEDKDGKEELFAPSEEVFLENSEVTFVKPQPQQKHKFGGSNCLVQEKGKDWKVSCK</sequence>
<accession>A0ABN4BQ61</accession>
<dbReference type="EMBL" id="CP006935">
    <property type="protein sequence ID" value="AHC40469.1"/>
    <property type="molecule type" value="Genomic_DNA"/>
</dbReference>
<evidence type="ECO:0000313" key="2">
    <source>
        <dbReference type="Proteomes" id="UP000018745"/>
    </source>
</evidence>
<name>A0ABN4BQ61_9MOLU</name>
<dbReference type="RefSeq" id="WP_024071479.1">
    <property type="nucleotide sequence ID" value="NC_023062.1"/>
</dbReference>
<keyword evidence="2" id="KW-1185">Reference proteome</keyword>
<organism evidence="1 2">
    <name type="scientific">Mycoplasma ovis str. Michigan</name>
    <dbReference type="NCBI Taxonomy" id="1415773"/>
    <lineage>
        <taxon>Bacteria</taxon>
        <taxon>Bacillati</taxon>
        <taxon>Mycoplasmatota</taxon>
        <taxon>Mollicutes</taxon>
        <taxon>Mycoplasmataceae</taxon>
        <taxon>Mycoplasma</taxon>
    </lineage>
</organism>
<protein>
    <recommendedName>
        <fullName evidence="3">Ig-like domain-containing protein</fullName>
    </recommendedName>
</protein>
<gene>
    <name evidence="1" type="ORF">OVS_03605</name>
</gene>
<evidence type="ECO:0000313" key="1">
    <source>
        <dbReference type="EMBL" id="AHC40469.1"/>
    </source>
</evidence>
<reference evidence="1 2" key="1">
    <citation type="journal article" date="2014" name="Genome Announc.">
        <title>Complete Genome Sequence of Mycoplasma ovis Strain Michigan, a Hemoplasma of Sheep with Two Distinct 16S rRNA Genes.</title>
        <authorList>
            <person name="Deshuillers P.L."/>
            <person name="Santos A.P."/>
            <person name="do Nascimento N.C."/>
            <person name="Hampel J.A."/>
            <person name="Bergin I.L."/>
            <person name="Dyson M.C."/>
            <person name="Messick J.B."/>
        </authorList>
    </citation>
    <scope>NUCLEOTIDE SEQUENCE [LARGE SCALE GENOMIC DNA]</scope>
    <source>
        <strain evidence="1 2">Michigan</strain>
    </source>
</reference>
<dbReference type="Proteomes" id="UP000018745">
    <property type="component" value="Chromosome"/>
</dbReference>
<evidence type="ECO:0008006" key="3">
    <source>
        <dbReference type="Google" id="ProtNLM"/>
    </source>
</evidence>